<dbReference type="EMBL" id="JSYL01000001">
    <property type="protein sequence ID" value="KIA90626.1"/>
    <property type="molecule type" value="Genomic_DNA"/>
</dbReference>
<dbReference type="GO" id="GO:0016209">
    <property type="term" value="F:antioxidant activity"/>
    <property type="evidence" value="ECO:0007669"/>
    <property type="project" value="InterPro"/>
</dbReference>
<keyword evidence="3" id="KW-1185">Reference proteome</keyword>
<dbReference type="PROSITE" id="PS51257">
    <property type="entry name" value="PROKAR_LIPOPROTEIN"/>
    <property type="match status" value="1"/>
</dbReference>
<dbReference type="CDD" id="cd02966">
    <property type="entry name" value="TlpA_like_family"/>
    <property type="match status" value="1"/>
</dbReference>
<evidence type="ECO:0000259" key="1">
    <source>
        <dbReference type="PROSITE" id="PS51352"/>
    </source>
</evidence>
<comment type="caution">
    <text evidence="2">The sequence shown here is derived from an EMBL/GenBank/DDBJ whole genome shotgun (WGS) entry which is preliminary data.</text>
</comment>
<dbReference type="RefSeq" id="WP_039347832.1">
    <property type="nucleotide sequence ID" value="NZ_FOLA01000001.1"/>
</dbReference>
<dbReference type="SUPFAM" id="SSF52833">
    <property type="entry name" value="Thioredoxin-like"/>
    <property type="match status" value="1"/>
</dbReference>
<organism evidence="2 3">
    <name type="scientific">Kaistella jeonii</name>
    <dbReference type="NCBI Taxonomy" id="266749"/>
    <lineage>
        <taxon>Bacteria</taxon>
        <taxon>Pseudomonadati</taxon>
        <taxon>Bacteroidota</taxon>
        <taxon>Flavobacteriia</taxon>
        <taxon>Flavobacteriales</taxon>
        <taxon>Weeksellaceae</taxon>
        <taxon>Chryseobacterium group</taxon>
        <taxon>Kaistella</taxon>
    </lineage>
</organism>
<dbReference type="PANTHER" id="PTHR42852">
    <property type="entry name" value="THIOL:DISULFIDE INTERCHANGE PROTEIN DSBE"/>
    <property type="match status" value="1"/>
</dbReference>
<dbReference type="AlphaFoldDB" id="A0A0C1D1G2"/>
<protein>
    <submittedName>
        <fullName evidence="2">Redoxin</fullName>
    </submittedName>
</protein>
<gene>
    <name evidence="2" type="ORF">OA86_01720</name>
</gene>
<dbReference type="Gene3D" id="3.40.30.10">
    <property type="entry name" value="Glutaredoxin"/>
    <property type="match status" value="1"/>
</dbReference>
<dbReference type="InterPro" id="IPR013766">
    <property type="entry name" value="Thioredoxin_domain"/>
</dbReference>
<reference evidence="2 3" key="1">
    <citation type="submission" date="2014-10" db="EMBL/GenBank/DDBJ databases">
        <title>Kaistella jeonii genome.</title>
        <authorList>
            <person name="Clayton J.T."/>
            <person name="Newman J.D."/>
        </authorList>
    </citation>
    <scope>NUCLEOTIDE SEQUENCE [LARGE SCALE GENOMIC DNA]</scope>
    <source>
        <strain evidence="2 3">DSM 17048</strain>
    </source>
</reference>
<dbReference type="PROSITE" id="PS51352">
    <property type="entry name" value="THIOREDOXIN_2"/>
    <property type="match status" value="1"/>
</dbReference>
<dbReference type="Proteomes" id="UP000031473">
    <property type="component" value="Unassembled WGS sequence"/>
</dbReference>
<dbReference type="PANTHER" id="PTHR42852:SF13">
    <property type="entry name" value="PROTEIN DIPZ"/>
    <property type="match status" value="1"/>
</dbReference>
<dbReference type="InterPro" id="IPR000866">
    <property type="entry name" value="AhpC/TSA"/>
</dbReference>
<dbReference type="GO" id="GO:0016491">
    <property type="term" value="F:oxidoreductase activity"/>
    <property type="evidence" value="ECO:0007669"/>
    <property type="project" value="InterPro"/>
</dbReference>
<sequence length="190" mass="21699">MKKVILGIMMAATFTACKKENKTVESTDKMTTDSITVPESNETTEAAIPFKKIELSPEQTAKFLGKQNNDTLYVNNFFATWCGPCMQEIPHFKKKMEEMKGQPVKFTFFDLDQKEDWDTKVKNFAEKEGLSNHMVLIDGSKLTPEFFKANFKKWDGGAIPFTFIRKGDKTDETLGSMSEEMLTEKLNSFK</sequence>
<dbReference type="STRING" id="266749.SAMN05421876_101179"/>
<proteinExistence type="predicted"/>
<feature type="domain" description="Thioredoxin" evidence="1">
    <location>
        <begin position="44"/>
        <end position="187"/>
    </location>
</feature>
<dbReference type="OrthoDB" id="9815205at2"/>
<evidence type="ECO:0000313" key="2">
    <source>
        <dbReference type="EMBL" id="KIA90626.1"/>
    </source>
</evidence>
<dbReference type="InterPro" id="IPR050553">
    <property type="entry name" value="Thioredoxin_ResA/DsbE_sf"/>
</dbReference>
<accession>A0A0C1D1G2</accession>
<evidence type="ECO:0000313" key="3">
    <source>
        <dbReference type="Proteomes" id="UP000031473"/>
    </source>
</evidence>
<dbReference type="Pfam" id="PF00578">
    <property type="entry name" value="AhpC-TSA"/>
    <property type="match status" value="1"/>
</dbReference>
<name>A0A0C1D1G2_9FLAO</name>
<dbReference type="InterPro" id="IPR036249">
    <property type="entry name" value="Thioredoxin-like_sf"/>
</dbReference>